<protein>
    <submittedName>
        <fullName evidence="6">Uncharacterized protein</fullName>
    </submittedName>
</protein>
<dbReference type="SMART" id="SM01216">
    <property type="entry name" value="Fmp27_WPPW"/>
    <property type="match status" value="1"/>
</dbReference>
<dbReference type="InterPro" id="IPR019449">
    <property type="entry name" value="FMP27_WPPW_RBG"/>
</dbReference>
<dbReference type="InterPro" id="IPR019441">
    <property type="entry name" value="FMP27/BLTP2/Hobbit_GFWDK_RBG"/>
</dbReference>
<keyword evidence="2" id="KW-0812">Transmembrane</keyword>
<feature type="domain" description="FMP27 SW motif-containing RBG unit" evidence="4">
    <location>
        <begin position="1282"/>
        <end position="1385"/>
    </location>
</feature>
<feature type="domain" description="FMP27 WPPW motif-containing RBG unit" evidence="5">
    <location>
        <begin position="1821"/>
        <end position="2270"/>
    </location>
</feature>
<dbReference type="SMART" id="SM01215">
    <property type="entry name" value="Fmp27_SW"/>
    <property type="match status" value="1"/>
</dbReference>
<keyword evidence="7" id="KW-1185">Reference proteome</keyword>
<keyword evidence="2" id="KW-0472">Membrane</keyword>
<sequence>MLSISLFYRISYILICSFVCVAIANLYCWYKFNIHVEFINLLNPCNLTICGLNVRDKVQIDLIQINIFKKRFIFTGVTLKDVALKNKDKEAKGKDGKDIIAADTTNTTRPTSEISQLPAWLVPYLPKILRYLNDFIFLINDINIPLDSVSKANCGKSHCLYSSIISGIISPLYKRQRTELPSQNSNSVLGGKMLKMQLLRVFFNWQKVLRGGLTTSHDGKVLIDILGRNLFLDQDLLLNDFIFSTSSLLNLDNSDIFKNFIIELKLGNVELPLSLILKNNSNALNINENLTTDGHGKFSQESYHNLKKNPLLAPNGIHEFFTEEEIINGVQNFKLKLIEFSKSLRLIDQVRFTMDKFIIKDILITKIKDLSNLNNFLTYQIMASDINLNIRIFESEMPGFNLYYKTNDHPYQLNCNISRFNFCLVTLRKMDKTIKNLQKNLLKIFEIPNIFLFGHTNLLSSKFCAYTKGSFNNAICNLKFQISSPVFDINLLNYSFYKSFCQNLKMFNSIFIDPNSIDNEKIQNKNLLNLKIIFFSIFKCMLPLINLEFSIKDPKFMVTDDNLINDYNKDIDDKVEKNMIIIKFSELIFQYNSKRFVKKNNFDPSSKEQIHYYIQNNFNLLNFKIQHRIFNMEKNTSTRTNILQLNNISLTQLINIKPNVLMKLDGNLNTIDIDLSELKTMVTLSRMIEKIDKELLNLDQIYFKDLYESFANKLQNNSKNNSINDSSLDKDISITDSKMILKDLIFDSLPSYFDYVKLSLNNITLTLGARSVFMPNEIFQNLSSQSPKDLVNGKLRKYHNKINSLQISLTGDYTQIYNKIDTEQPKMVKIDNSNDTQLSSTTSSINSLDNISSSESTKINHLWLLNILIDNIISSVIYEPTKISSSDQLEFKTISKIQVLSIRIFPDMDEFLTSDNNRNKIIVQIDNKKIDAVFCLVNAFLIISGIHTLNQIFGSINKSTKYEPWAKTYLKTLKANKKKKRAILSLIDWNEFKSMVEIRCCFDILSQIFSMPNGLKTKFETMQTFINIKNLSEISISGEYFRLLTESPTVPNSWARMLTICRYSIKVDKEMLKDQIANDFKNYEDILPSVIMENESWHFSIPYKFEMYQLFDNITTIVKSFKQMLYSFKTSNNNLVIFPTVVKTPSLPKIKLKSQKGILSFDDDPFEAQLSMIFQIGLEEQRSRLAKIAEFNLASTPKKKGNQEIQKCTKPVDVFNKLCCFSKMFKINHISNGFTKNGLHSNKRYGSAKRKSRMEKNTNNISNENKLRNDEDLDYISEENEKNFMILLENLSTSWIKRIQSYKHKEKEQFFTNFPYLWGNIDYSKIPDDLNKKVLDFITSPFLSTLIIDSINIDIFKPKCGIKNIPTFIHDVGKGVPKETEYSIMFPIHLDAKFSEIRWHLKDYPLPFIYIPPLTSTQYELNESIRIYGDFIVAEDMIKSDHEIRTVFVPLVPSIIVENQDNYYSLLVPRTITSVKIFTDLKFDIHSKATTTVTWCDSYSPAIQQTMQTVDHFSKPPLDPSKKTGFWDKIRYMFHARVKVSWLNQGKFNVNLKGSKSPYKLGGKDAGFILGFAGDVVLNCNMDNDPKKFLSCSADTVHFSIPNHFARPLLIWSKPSSEAIFIPNKDDTNLQHCASYYYFLEPETNKSLRADMAKMEKEFIEKTGIKLSGGMTLSIGFIFERTNSKGDRTFDFKPHYETRLSNPIYIEDISKHDSYAGFRSDFIHMSFTLLSNSDTAYNAMQLTPSGVQTFLEWWQSFSGNTNARRGPIWNTDTLAPKFGVSLTTMSYHADVSPFFISNIQSNVDTDSILKRNYLEVTEFAGVKAKVARFVMDLHQRKEAVTTYNKELDQRKTYLQLKFLEGDFSMFGIDVRCLMAKFNKVKYMEEIGEGKFDIFDNDMSWYDPTDFNEAYFINVENYVPHVYISPLLYSPQFLYQKRASYGDDFQRNPKTFEKIKPFRNDISHDCTLGSQLSSGKCLIRSRLATLQASEEEVREAIKKNKSSASKKLLKDTIEAVKNVNLLCDDMDTLSKQIASPESEYKYNYPIIKSLYKPKNVKDGFQNRFLLMNMLLKCNIMNRDILYKYLNYFSLRKDFYAFEMQKSLRIFDEMLEKIEGSFKDSSGPKFEQKKSKCDWAYESSSGNTTSTALLEIFKNGMTEILCGCSHAFYSDMIVELIAPQVQFMTDIKQDNCVIVAAPVIKLKAVSFDSRSERDVTNENVILTRYGLYMEGGNVFVFHKDEYRNFFRLFFDDNPYGHSKNQKWPPWLGLEICLEPTPLESEAMVKKLSIVFFFDKVPQVATILGSSKHLLRDRIRGFLPDVTITSDSRSYISAYDVFKKLIVYSDSENNELNKKIEKLKIGYDTSDFTQMHWTANQLSSNVKLLRMLQHELLFKQSLLDDAGKVDLVNMHNERLLQMLRLYMLMKIFSDRCKARDDLQHFTIWDIKVKKINLHMLNRDGSAFINAFVDKIGLERTSHASGANQNSLDIKDIAIYDAEKNVIYHEILQKYESKIDILRRRNNKPSIEKPLVSITWSLGKPVGGITFVQHAETFITGIDLHIEEERIRKIISWLYPDEMNSLNNDDDTTETIISNSKISKLDIIDEEPSVSTELNEELNEIIERSATYLIVNKMTLNGFKLCISYRGKGTMRLANVSNFIFKFPALHYSNQVLMLLEIFQHLKKTVIKAIVHQSGKLIGTKLTKSGSSHARLTSPLRILSKDPEKDSSTKPDPKAQAEVA</sequence>
<dbReference type="HOGENOM" id="CLU_000740_0_0_1"/>
<dbReference type="OrthoDB" id="1562405at2759"/>
<dbReference type="SMART" id="SM01214">
    <property type="entry name" value="Fmp27_GFWDK"/>
    <property type="match status" value="1"/>
</dbReference>
<evidence type="ECO:0000259" key="3">
    <source>
        <dbReference type="SMART" id="SM01214"/>
    </source>
</evidence>
<dbReference type="InParanoid" id="I2H9H0"/>
<dbReference type="InterPro" id="IPR045167">
    <property type="entry name" value="Hobbit"/>
</dbReference>
<dbReference type="KEGG" id="tbl:TBLA_0J00220"/>
<dbReference type="FunCoup" id="I2H9H0">
    <property type="interactions" value="523"/>
</dbReference>
<feature type="compositionally biased region" description="Basic and acidic residues" evidence="1">
    <location>
        <begin position="2715"/>
        <end position="2736"/>
    </location>
</feature>
<evidence type="ECO:0000313" key="7">
    <source>
        <dbReference type="Proteomes" id="UP000002866"/>
    </source>
</evidence>
<evidence type="ECO:0000256" key="1">
    <source>
        <dbReference type="SAM" id="MobiDB-lite"/>
    </source>
</evidence>
<dbReference type="OMA" id="PNYFAKP"/>
<dbReference type="PANTHER" id="PTHR15678:SF15">
    <property type="entry name" value="PROTEIN FMP27, MITOCHONDRIAL"/>
    <property type="match status" value="1"/>
</dbReference>
<feature type="transmembrane region" description="Helical" evidence="2">
    <location>
        <begin position="12"/>
        <end position="32"/>
    </location>
</feature>
<dbReference type="InterPro" id="IPR019415">
    <property type="entry name" value="FMP27_SW_RBG"/>
</dbReference>
<name>I2H9H0_HENB6</name>
<dbReference type="EMBL" id="HE806325">
    <property type="protein sequence ID" value="CCH63022.1"/>
    <property type="molecule type" value="Genomic_DNA"/>
</dbReference>
<gene>
    <name evidence="6" type="primary">TBLA0J00220</name>
    <name evidence="6" type="ORF">TBLA_0J00220</name>
</gene>
<evidence type="ECO:0000259" key="4">
    <source>
        <dbReference type="SMART" id="SM01215"/>
    </source>
</evidence>
<feature type="region of interest" description="Disordered" evidence="1">
    <location>
        <begin position="2702"/>
        <end position="2736"/>
    </location>
</feature>
<reference evidence="6 7" key="1">
    <citation type="journal article" date="2011" name="Proc. Natl. Acad. Sci. U.S.A.">
        <title>Evolutionary erosion of yeast sex chromosomes by mating-type switching accidents.</title>
        <authorList>
            <person name="Gordon J.L."/>
            <person name="Armisen D."/>
            <person name="Proux-Wera E."/>
            <person name="Oheigeartaigh S.S."/>
            <person name="Byrne K.P."/>
            <person name="Wolfe K.H."/>
        </authorList>
    </citation>
    <scope>NUCLEOTIDE SEQUENCE [LARGE SCALE GENOMIC DNA]</scope>
    <source>
        <strain evidence="7">ATCC 34711 / CBS 6284 / DSM 70876 / NBRC 10599 / NRRL Y-10934 / UCD 77-7</strain>
    </source>
</reference>
<dbReference type="STRING" id="1071380.I2H9H0"/>
<evidence type="ECO:0000259" key="5">
    <source>
        <dbReference type="SMART" id="SM01216"/>
    </source>
</evidence>
<dbReference type="PANTHER" id="PTHR15678">
    <property type="entry name" value="ANTIGEN MLAA-22-RELATED"/>
    <property type="match status" value="1"/>
</dbReference>
<dbReference type="Pfam" id="PF10344">
    <property type="entry name" value="Hobbit"/>
    <property type="match status" value="2"/>
</dbReference>
<feature type="domain" description="FMP27/BLTP2/Hobbit GFWDK motif-containing RBG unit" evidence="3">
    <location>
        <begin position="1403"/>
        <end position="1561"/>
    </location>
</feature>
<dbReference type="RefSeq" id="XP_004182541.1">
    <property type="nucleotide sequence ID" value="XM_004182493.1"/>
</dbReference>
<accession>I2H9H0</accession>
<evidence type="ECO:0000313" key="6">
    <source>
        <dbReference type="EMBL" id="CCH63022.1"/>
    </source>
</evidence>
<proteinExistence type="predicted"/>
<keyword evidence="2" id="KW-1133">Transmembrane helix</keyword>
<dbReference type="Proteomes" id="UP000002866">
    <property type="component" value="Chromosome 10"/>
</dbReference>
<dbReference type="GeneID" id="14498235"/>
<dbReference type="eggNOG" id="KOG1910">
    <property type="taxonomic scope" value="Eukaryota"/>
</dbReference>
<organism evidence="6 7">
    <name type="scientific">Henningerozyma blattae (strain ATCC 34711 / CBS 6284 / DSM 70876 / NBRC 10599 / NRRL Y-10934 / UCD 77-7)</name>
    <name type="common">Yeast</name>
    <name type="synonym">Tetrapisispora blattae</name>
    <dbReference type="NCBI Taxonomy" id="1071380"/>
    <lineage>
        <taxon>Eukaryota</taxon>
        <taxon>Fungi</taxon>
        <taxon>Dikarya</taxon>
        <taxon>Ascomycota</taxon>
        <taxon>Saccharomycotina</taxon>
        <taxon>Saccharomycetes</taxon>
        <taxon>Saccharomycetales</taxon>
        <taxon>Saccharomycetaceae</taxon>
        <taxon>Henningerozyma</taxon>
    </lineage>
</organism>
<evidence type="ECO:0000256" key="2">
    <source>
        <dbReference type="SAM" id="Phobius"/>
    </source>
</evidence>